<feature type="non-terminal residue" evidence="8">
    <location>
        <position position="78"/>
    </location>
</feature>
<dbReference type="SUPFAM" id="SSF57535">
    <property type="entry name" value="Complement control module/SCR domain"/>
    <property type="match status" value="1"/>
</dbReference>
<comment type="caution">
    <text evidence="8">The sequence shown here is derived from an EMBL/GenBank/DDBJ whole genome shotgun (WGS) entry which is preliminary data.</text>
</comment>
<comment type="caution">
    <text evidence="5">Lacks conserved residue(s) required for the propagation of feature annotation.</text>
</comment>
<dbReference type="Gene3D" id="2.10.70.10">
    <property type="entry name" value="Complement Module, domain 1"/>
    <property type="match status" value="1"/>
</dbReference>
<keyword evidence="3" id="KW-0677">Repeat</keyword>
<dbReference type="SMART" id="SM00032">
    <property type="entry name" value="CCP"/>
    <property type="match status" value="1"/>
</dbReference>
<organism evidence="8 9">
    <name type="scientific">Nicator chloris</name>
    <dbReference type="NCBI Taxonomy" id="237433"/>
    <lineage>
        <taxon>Eukaryota</taxon>
        <taxon>Metazoa</taxon>
        <taxon>Chordata</taxon>
        <taxon>Craniata</taxon>
        <taxon>Vertebrata</taxon>
        <taxon>Euteleostomi</taxon>
        <taxon>Archelosauria</taxon>
        <taxon>Archosauria</taxon>
        <taxon>Dinosauria</taxon>
        <taxon>Saurischia</taxon>
        <taxon>Theropoda</taxon>
        <taxon>Coelurosauria</taxon>
        <taxon>Aves</taxon>
        <taxon>Neognathae</taxon>
        <taxon>Neoaves</taxon>
        <taxon>Telluraves</taxon>
        <taxon>Australaves</taxon>
        <taxon>Passeriformes</taxon>
        <taxon>Sylvioidea</taxon>
        <taxon>Pycnonotidae</taxon>
        <taxon>Nicator</taxon>
    </lineage>
</organism>
<dbReference type="FunFam" id="2.10.70.10:FF:000014">
    <property type="entry name" value="Membrane cofactor protein"/>
    <property type="match status" value="1"/>
</dbReference>
<dbReference type="InterPro" id="IPR051277">
    <property type="entry name" value="SEZ6_CSMD_C4BPB_Regulators"/>
</dbReference>
<feature type="disulfide bond" evidence="5">
    <location>
        <begin position="38"/>
        <end position="65"/>
    </location>
</feature>
<feature type="non-terminal residue" evidence="8">
    <location>
        <position position="1"/>
    </location>
</feature>
<keyword evidence="2" id="KW-0732">Signal</keyword>
<evidence type="ECO:0000256" key="4">
    <source>
        <dbReference type="ARBA" id="ARBA00023157"/>
    </source>
</evidence>
<sequence>FLSLPFPAAQCPFPRVQHGRVFPGHYHYRTGDTVTFSCSPGHTLRGPRSSTCGPGSRWSPPPPECKKGECPRRVSSAG</sequence>
<evidence type="ECO:0000256" key="6">
    <source>
        <dbReference type="SAM" id="MobiDB-lite"/>
    </source>
</evidence>
<evidence type="ECO:0000256" key="1">
    <source>
        <dbReference type="ARBA" id="ARBA00022659"/>
    </source>
</evidence>
<evidence type="ECO:0000313" key="9">
    <source>
        <dbReference type="Proteomes" id="UP000653383"/>
    </source>
</evidence>
<dbReference type="CDD" id="cd00033">
    <property type="entry name" value="CCP"/>
    <property type="match status" value="1"/>
</dbReference>
<feature type="domain" description="Sushi" evidence="7">
    <location>
        <begin position="9"/>
        <end position="67"/>
    </location>
</feature>
<dbReference type="PROSITE" id="PS50923">
    <property type="entry name" value="SUSHI"/>
    <property type="match status" value="1"/>
</dbReference>
<dbReference type="OrthoDB" id="5804959at2759"/>
<evidence type="ECO:0000259" key="7">
    <source>
        <dbReference type="PROSITE" id="PS50923"/>
    </source>
</evidence>
<dbReference type="AlphaFoldDB" id="A0A852HC33"/>
<dbReference type="Proteomes" id="UP000653383">
    <property type="component" value="Unassembled WGS sequence"/>
</dbReference>
<name>A0A852HC33_9PASS</name>
<reference evidence="8" key="1">
    <citation type="submission" date="2020-02" db="EMBL/GenBank/DDBJ databases">
        <title>Bird 10,000 Genomes (B10K) Project - Family phase.</title>
        <authorList>
            <person name="Zhang G."/>
        </authorList>
    </citation>
    <scope>NUCLEOTIDE SEQUENCE</scope>
    <source>
        <strain evidence="8">B10K-DU-002-40</strain>
        <tissue evidence="8">Muscle</tissue>
    </source>
</reference>
<dbReference type="InterPro" id="IPR000436">
    <property type="entry name" value="Sushi_SCR_CCP_dom"/>
</dbReference>
<dbReference type="PANTHER" id="PTHR45656:SF4">
    <property type="entry name" value="PROTEIN CBR-CLEC-78"/>
    <property type="match status" value="1"/>
</dbReference>
<keyword evidence="1 5" id="KW-0768">Sushi</keyword>
<accession>A0A852HC33</accession>
<evidence type="ECO:0000313" key="8">
    <source>
        <dbReference type="EMBL" id="NXX28156.1"/>
    </source>
</evidence>
<protein>
    <submittedName>
        <fullName evidence="8">CR2 protein</fullName>
    </submittedName>
</protein>
<evidence type="ECO:0000256" key="2">
    <source>
        <dbReference type="ARBA" id="ARBA00022729"/>
    </source>
</evidence>
<dbReference type="PANTHER" id="PTHR45656">
    <property type="entry name" value="PROTEIN CBR-CLEC-78"/>
    <property type="match status" value="1"/>
</dbReference>
<keyword evidence="9" id="KW-1185">Reference proteome</keyword>
<keyword evidence="4 5" id="KW-1015">Disulfide bond</keyword>
<proteinExistence type="predicted"/>
<dbReference type="Pfam" id="PF00084">
    <property type="entry name" value="Sushi"/>
    <property type="match status" value="1"/>
</dbReference>
<evidence type="ECO:0000256" key="3">
    <source>
        <dbReference type="ARBA" id="ARBA00022737"/>
    </source>
</evidence>
<dbReference type="EMBL" id="WAAE01007827">
    <property type="protein sequence ID" value="NXX28156.1"/>
    <property type="molecule type" value="Genomic_DNA"/>
</dbReference>
<gene>
    <name evidence="8" type="primary">Cr2_2</name>
    <name evidence="8" type="ORF">NICCHL_R15199</name>
</gene>
<dbReference type="InterPro" id="IPR035976">
    <property type="entry name" value="Sushi/SCR/CCP_sf"/>
</dbReference>
<feature type="region of interest" description="Disordered" evidence="6">
    <location>
        <begin position="43"/>
        <end position="78"/>
    </location>
</feature>
<evidence type="ECO:0000256" key="5">
    <source>
        <dbReference type="PROSITE-ProRule" id="PRU00302"/>
    </source>
</evidence>